<dbReference type="InterPro" id="IPR001509">
    <property type="entry name" value="Epimerase_deHydtase"/>
</dbReference>
<protein>
    <submittedName>
        <fullName evidence="3">Nucleoside-diphosphate-sugar epimerase</fullName>
        <ecNumber evidence="3">5.1.3.2</ecNumber>
    </submittedName>
</protein>
<evidence type="ECO:0000313" key="3">
    <source>
        <dbReference type="EMBL" id="ABK77635.1"/>
    </source>
</evidence>
<gene>
    <name evidence="3" type="ordered locus">CENSYa_1003</name>
</gene>
<dbReference type="Pfam" id="PF01370">
    <property type="entry name" value="Epimerase"/>
    <property type="match status" value="1"/>
</dbReference>
<keyword evidence="3" id="KW-0413">Isomerase</keyword>
<evidence type="ECO:0000256" key="1">
    <source>
        <dbReference type="ARBA" id="ARBA00007637"/>
    </source>
</evidence>
<evidence type="ECO:0000313" key="4">
    <source>
        <dbReference type="Proteomes" id="UP000000758"/>
    </source>
</evidence>
<organism evidence="3 4">
    <name type="scientific">Cenarchaeum symbiosum (strain A)</name>
    <dbReference type="NCBI Taxonomy" id="414004"/>
    <lineage>
        <taxon>Archaea</taxon>
        <taxon>Nitrososphaerota</taxon>
        <taxon>Candidatus Cenarchaeales</taxon>
        <taxon>Candidatus Cenarchaeaceae</taxon>
        <taxon>Candidatus Cenarchaeum</taxon>
    </lineage>
</organism>
<dbReference type="EnsemblBacteria" id="ABK77635">
    <property type="protein sequence ID" value="ABK77635"/>
    <property type="gene ID" value="CENSYa_1003"/>
</dbReference>
<accession>A0RWB8</accession>
<dbReference type="Proteomes" id="UP000000758">
    <property type="component" value="Chromosome"/>
</dbReference>
<name>A0RWB8_CENSY</name>
<dbReference type="AlphaFoldDB" id="A0RWB8"/>
<dbReference type="Gene3D" id="3.40.50.720">
    <property type="entry name" value="NAD(P)-binding Rossmann-like Domain"/>
    <property type="match status" value="1"/>
</dbReference>
<dbReference type="InterPro" id="IPR036291">
    <property type="entry name" value="NAD(P)-bd_dom_sf"/>
</dbReference>
<evidence type="ECO:0000259" key="2">
    <source>
        <dbReference type="Pfam" id="PF01370"/>
    </source>
</evidence>
<dbReference type="GO" id="GO:0003978">
    <property type="term" value="F:UDP-glucose 4-epimerase activity"/>
    <property type="evidence" value="ECO:0007669"/>
    <property type="project" value="UniProtKB-EC"/>
</dbReference>
<comment type="similarity">
    <text evidence="1">Belongs to the NAD(P)-dependent epimerase/dehydratase family.</text>
</comment>
<dbReference type="KEGG" id="csy:CENSYa_1003"/>
<dbReference type="EMBL" id="DP000238">
    <property type="protein sequence ID" value="ABK77635.1"/>
    <property type="molecule type" value="Genomic_DNA"/>
</dbReference>
<reference evidence="3 4" key="1">
    <citation type="journal article" date="2006" name="Proc. Natl. Acad. Sci. U.S.A.">
        <title>Genomic analysis of the uncultivated marine crenarchaeote Cenarchaeum symbiosum.</title>
        <authorList>
            <person name="Hallam S.J."/>
            <person name="Konstantinidis K.T."/>
            <person name="Putnam N."/>
            <person name="Schleper C."/>
            <person name="Watanabe Y."/>
            <person name="Sugahara J."/>
            <person name="Preston C."/>
            <person name="de la Torre J."/>
            <person name="Richardson P.M."/>
            <person name="DeLong E.F."/>
        </authorList>
    </citation>
    <scope>NUCLEOTIDE SEQUENCE [LARGE SCALE GENOMIC DNA]</scope>
    <source>
        <strain evidence="4">A</strain>
    </source>
</reference>
<dbReference type="STRING" id="414004.CENSYa_1003"/>
<sequence>MKYAVTGGAGFIGGHIARHLLDRGHSVTVIDSNDAVDLEGRVELHRADIRDAAALRRALDGTDGVFHQAALVSVQESFSNQELYHQVNVNGTENVLAASLDLGIKTVWASSSSIYGDATSLPIGEDSVRDPVTPYGETKAQGEVLADKYASMGARIVSLRYFNVYGRGQSAAYAGVITGFYNRIESGKPPVIFGDGSHTRDYVHVEDVARANLMAMESPADSCSINIGTGIETSVLELARMMIKLSGADLEPEFADPPGDEVAFSRADTALARQLIGWSHSIELEEGLRKSHFGSTRSR</sequence>
<dbReference type="SUPFAM" id="SSF51735">
    <property type="entry name" value="NAD(P)-binding Rossmann-fold domains"/>
    <property type="match status" value="1"/>
</dbReference>
<dbReference type="PANTHER" id="PTHR43000">
    <property type="entry name" value="DTDP-D-GLUCOSE 4,6-DEHYDRATASE-RELATED"/>
    <property type="match status" value="1"/>
</dbReference>
<proteinExistence type="inferred from homology"/>
<feature type="domain" description="NAD-dependent epimerase/dehydratase" evidence="2">
    <location>
        <begin position="5"/>
        <end position="228"/>
    </location>
</feature>
<dbReference type="EC" id="5.1.3.2" evidence="3"/>
<dbReference type="HOGENOM" id="CLU_007383_1_7_2"/>
<keyword evidence="4" id="KW-1185">Reference proteome</keyword>